<name>A0A1S1RJW0_9ACTN</name>
<dbReference type="Proteomes" id="UP000179627">
    <property type="component" value="Unassembled WGS sequence"/>
</dbReference>
<keyword evidence="2" id="KW-0808">Transferase</keyword>
<dbReference type="PANTHER" id="PTHR31435">
    <property type="entry name" value="PROTEIN NATD1"/>
    <property type="match status" value="1"/>
</dbReference>
<dbReference type="EMBL" id="MBLM01000002">
    <property type="protein sequence ID" value="OHV46396.1"/>
    <property type="molecule type" value="Genomic_DNA"/>
</dbReference>
<dbReference type="Pfam" id="PF14542">
    <property type="entry name" value="Acetyltransf_CG"/>
    <property type="match status" value="1"/>
</dbReference>
<feature type="domain" description="N-acetyltransferase" evidence="1">
    <location>
        <begin position="6"/>
        <end position="93"/>
    </location>
</feature>
<reference evidence="3" key="1">
    <citation type="submission" date="2016-07" db="EMBL/GenBank/DDBJ databases">
        <title>Sequence Frankia sp. strain CcI1.17.</title>
        <authorList>
            <person name="Ghodhbane-Gtari F."/>
            <person name="Swanson E."/>
            <person name="Gueddou A."/>
            <person name="Morris K."/>
            <person name="Hezbri K."/>
            <person name="Ktari A."/>
            <person name="Nouioui I."/>
            <person name="Abebe-Akele F."/>
            <person name="Simpson S."/>
            <person name="Thomas K."/>
            <person name="Gtari M."/>
            <person name="Tisa L.S."/>
            <person name="Hurst S."/>
        </authorList>
    </citation>
    <scope>NUCLEOTIDE SEQUENCE [LARGE SCALE GENOMIC DNA]</scope>
    <source>
        <strain evidence="3">Cc1.17</strain>
    </source>
</reference>
<gene>
    <name evidence="2" type="ORF">CC117_01790</name>
</gene>
<keyword evidence="3" id="KW-1185">Reference proteome</keyword>
<dbReference type="InterPro" id="IPR016181">
    <property type="entry name" value="Acyl_CoA_acyltransferase"/>
</dbReference>
<evidence type="ECO:0000259" key="1">
    <source>
        <dbReference type="PROSITE" id="PS51729"/>
    </source>
</evidence>
<sequence>MDVTVVDNAAARRFEARTPTGEVAGFAAYTRSDRAVTFTHTVVEPAFEGTGVGSALAAAALAAVRAEGLAVIPQCPFIRAYIDRHPEYADLVQH</sequence>
<proteinExistence type="predicted"/>
<dbReference type="AlphaFoldDB" id="A0A1S1RJW0"/>
<dbReference type="OrthoDB" id="5405911at2"/>
<protein>
    <submittedName>
        <fullName evidence="2">Acetyltransferase</fullName>
    </submittedName>
</protein>
<comment type="caution">
    <text evidence="2">The sequence shown here is derived from an EMBL/GenBank/DDBJ whole genome shotgun (WGS) entry which is preliminary data.</text>
</comment>
<dbReference type="PROSITE" id="PS51729">
    <property type="entry name" value="GNAT_YJDJ"/>
    <property type="match status" value="1"/>
</dbReference>
<evidence type="ECO:0000313" key="3">
    <source>
        <dbReference type="Proteomes" id="UP000179627"/>
    </source>
</evidence>
<dbReference type="InterPro" id="IPR031165">
    <property type="entry name" value="GNAT_YJDJ"/>
</dbReference>
<dbReference type="GO" id="GO:0016740">
    <property type="term" value="F:transferase activity"/>
    <property type="evidence" value="ECO:0007669"/>
    <property type="project" value="UniProtKB-KW"/>
</dbReference>
<evidence type="ECO:0000313" key="2">
    <source>
        <dbReference type="EMBL" id="OHV46396.1"/>
    </source>
</evidence>
<dbReference type="RefSeq" id="WP_018640283.1">
    <property type="nucleotide sequence ID" value="NZ_MBLM01000002.1"/>
</dbReference>
<accession>A0A1S1RJW0</accession>
<organism evidence="2 3">
    <name type="scientific">Parafrankia colletiae</name>
    <dbReference type="NCBI Taxonomy" id="573497"/>
    <lineage>
        <taxon>Bacteria</taxon>
        <taxon>Bacillati</taxon>
        <taxon>Actinomycetota</taxon>
        <taxon>Actinomycetes</taxon>
        <taxon>Frankiales</taxon>
        <taxon>Frankiaceae</taxon>
        <taxon>Parafrankia</taxon>
    </lineage>
</organism>
<dbReference type="InterPro" id="IPR045057">
    <property type="entry name" value="Gcn5-rel_NAT"/>
</dbReference>
<dbReference type="SUPFAM" id="SSF55729">
    <property type="entry name" value="Acyl-CoA N-acyltransferases (Nat)"/>
    <property type="match status" value="1"/>
</dbReference>
<dbReference type="PANTHER" id="PTHR31435:SF10">
    <property type="entry name" value="BSR4717 PROTEIN"/>
    <property type="match status" value="1"/>
</dbReference>
<dbReference type="Gene3D" id="3.40.630.30">
    <property type="match status" value="1"/>
</dbReference>